<sequence length="365" mass="40139">MRKQRLGLDFGFDKHFRGRGRERLGWRIAREADGPLDFAIDGALRLRSNIDKTVAGFVGALLALKSAVRRTVRKRLLNFISAAFHQSPEFVAILKQPIVDRLGEAYDSPEKTDLALQLCWAIGEHGGGGASHKDTARELFERLELLLYENLSSSRLGVGDSVLGSISSTVRRSLQSKLLCFVVTAIAKIATYHREVLPRARVSLGKDELLKIVGQKHPVYGILSSLSMKCSYILFNKDYVKDILLEVDLHKSSGNKLLSQSCMNLLVILASFRPSLLTGKGVLHVLAKAGGAIRDQLGELSSSRLDLLLERIFCLSVLVPTGPSSGSIQKPGMINWSEGRTKMIANIPFYVLGGQEETEDLRGNG</sequence>
<evidence type="ECO:0000259" key="1">
    <source>
        <dbReference type="Pfam" id="PF25154"/>
    </source>
</evidence>
<dbReference type="EMBL" id="OX465078">
    <property type="protein sequence ID" value="CAI9272411.1"/>
    <property type="molecule type" value="Genomic_DNA"/>
</dbReference>
<reference evidence="2" key="1">
    <citation type="submission" date="2023-04" db="EMBL/GenBank/DDBJ databases">
        <authorList>
            <person name="Vijverberg K."/>
            <person name="Xiong W."/>
            <person name="Schranz E."/>
        </authorList>
    </citation>
    <scope>NUCLEOTIDE SEQUENCE</scope>
</reference>
<evidence type="ECO:0000313" key="3">
    <source>
        <dbReference type="Proteomes" id="UP001177003"/>
    </source>
</evidence>
<dbReference type="AlphaFoldDB" id="A0AA35V7T0"/>
<keyword evidence="3" id="KW-1185">Reference proteome</keyword>
<dbReference type="Pfam" id="PF25154">
    <property type="entry name" value="TPR_AP5Z1_C"/>
    <property type="match status" value="1"/>
</dbReference>
<proteinExistence type="predicted"/>
<accession>A0AA35V7T0</accession>
<dbReference type="Proteomes" id="UP001177003">
    <property type="component" value="Chromosome 2"/>
</dbReference>
<evidence type="ECO:0000313" key="2">
    <source>
        <dbReference type="EMBL" id="CAI9272411.1"/>
    </source>
</evidence>
<name>A0AA35V7T0_LACSI</name>
<dbReference type="PANTHER" id="PTHR47885">
    <property type="entry name" value="AP-5 COMPLEX SUBUNIT ZETA-1"/>
    <property type="match status" value="1"/>
</dbReference>
<organism evidence="2 3">
    <name type="scientific">Lactuca saligna</name>
    <name type="common">Willowleaf lettuce</name>
    <dbReference type="NCBI Taxonomy" id="75948"/>
    <lineage>
        <taxon>Eukaryota</taxon>
        <taxon>Viridiplantae</taxon>
        <taxon>Streptophyta</taxon>
        <taxon>Embryophyta</taxon>
        <taxon>Tracheophyta</taxon>
        <taxon>Spermatophyta</taxon>
        <taxon>Magnoliopsida</taxon>
        <taxon>eudicotyledons</taxon>
        <taxon>Gunneridae</taxon>
        <taxon>Pentapetalae</taxon>
        <taxon>asterids</taxon>
        <taxon>campanulids</taxon>
        <taxon>Asterales</taxon>
        <taxon>Asteraceae</taxon>
        <taxon>Cichorioideae</taxon>
        <taxon>Cichorieae</taxon>
        <taxon>Lactucinae</taxon>
        <taxon>Lactuca</taxon>
    </lineage>
</organism>
<gene>
    <name evidence="2" type="ORF">LSALG_LOCUS12643</name>
</gene>
<dbReference type="PANTHER" id="PTHR47885:SF1">
    <property type="entry name" value="AP-5 COMPLEX SUBUNIT ZETA-1"/>
    <property type="match status" value="1"/>
</dbReference>
<dbReference type="InterPro" id="IPR056856">
    <property type="entry name" value="TPR_AP5Z1_C"/>
</dbReference>
<protein>
    <recommendedName>
        <fullName evidence="1">AP-5 complex subunit zeta-1 C-terminal TPR domain-containing protein</fullName>
    </recommendedName>
</protein>
<feature type="domain" description="AP-5 complex subunit zeta-1 C-terminal TPR" evidence="1">
    <location>
        <begin position="69"/>
        <end position="206"/>
    </location>
</feature>